<protein>
    <recommendedName>
        <fullName evidence="3">Heterokaryon incompatibility domain-containing protein</fullName>
    </recommendedName>
</protein>
<keyword evidence="2" id="KW-1185">Reference proteome</keyword>
<evidence type="ECO:0000313" key="2">
    <source>
        <dbReference type="Proteomes" id="UP000800036"/>
    </source>
</evidence>
<sequence length="221" mass="24610">MEITAANPRKRKLDHVEPLVKDGERAASAALSIRQHLQSLPDRRRDLCVRCGSIDFHAIRMCKVTNSLGIHWLTLGARDALKNSHCPLCQLWYYSSPRTTENSGQLLEMVSFASNKAFRLFSNKGPLPVSDIALLGVVERHGSYTQSLKETGYISIKGVAENSSPVSTRLIQPTCFDTNLARYWLNYCSSYHTVTCSSATTSAIPSLRVIDCEQTCQQSSR</sequence>
<dbReference type="Proteomes" id="UP000800036">
    <property type="component" value="Unassembled WGS sequence"/>
</dbReference>
<reference evidence="1" key="1">
    <citation type="journal article" date="2020" name="Stud. Mycol.">
        <title>101 Dothideomycetes genomes: a test case for predicting lifestyles and emergence of pathogens.</title>
        <authorList>
            <person name="Haridas S."/>
            <person name="Albert R."/>
            <person name="Binder M."/>
            <person name="Bloem J."/>
            <person name="Labutti K."/>
            <person name="Salamov A."/>
            <person name="Andreopoulos B."/>
            <person name="Baker S."/>
            <person name="Barry K."/>
            <person name="Bills G."/>
            <person name="Bluhm B."/>
            <person name="Cannon C."/>
            <person name="Castanera R."/>
            <person name="Culley D."/>
            <person name="Daum C."/>
            <person name="Ezra D."/>
            <person name="Gonzalez J."/>
            <person name="Henrissat B."/>
            <person name="Kuo A."/>
            <person name="Liang C."/>
            <person name="Lipzen A."/>
            <person name="Lutzoni F."/>
            <person name="Magnuson J."/>
            <person name="Mondo S."/>
            <person name="Nolan M."/>
            <person name="Ohm R."/>
            <person name="Pangilinan J."/>
            <person name="Park H.-J."/>
            <person name="Ramirez L."/>
            <person name="Alfaro M."/>
            <person name="Sun H."/>
            <person name="Tritt A."/>
            <person name="Yoshinaga Y."/>
            <person name="Zwiers L.-H."/>
            <person name="Turgeon B."/>
            <person name="Goodwin S."/>
            <person name="Spatafora J."/>
            <person name="Crous P."/>
            <person name="Grigoriev I."/>
        </authorList>
    </citation>
    <scope>NUCLEOTIDE SEQUENCE</scope>
    <source>
        <strain evidence="1">CBS 107.79</strain>
    </source>
</reference>
<accession>A0A6A5UU43</accession>
<proteinExistence type="predicted"/>
<evidence type="ECO:0000313" key="1">
    <source>
        <dbReference type="EMBL" id="KAF1968723.1"/>
    </source>
</evidence>
<gene>
    <name evidence="1" type="ORF">BU23DRAFT_258331</name>
</gene>
<dbReference type="AlphaFoldDB" id="A0A6A5UU43"/>
<name>A0A6A5UU43_9PLEO</name>
<organism evidence="1 2">
    <name type="scientific">Bimuria novae-zelandiae CBS 107.79</name>
    <dbReference type="NCBI Taxonomy" id="1447943"/>
    <lineage>
        <taxon>Eukaryota</taxon>
        <taxon>Fungi</taxon>
        <taxon>Dikarya</taxon>
        <taxon>Ascomycota</taxon>
        <taxon>Pezizomycotina</taxon>
        <taxon>Dothideomycetes</taxon>
        <taxon>Pleosporomycetidae</taxon>
        <taxon>Pleosporales</taxon>
        <taxon>Massarineae</taxon>
        <taxon>Didymosphaeriaceae</taxon>
        <taxon>Bimuria</taxon>
    </lineage>
</organism>
<dbReference type="EMBL" id="ML976717">
    <property type="protein sequence ID" value="KAF1968723.1"/>
    <property type="molecule type" value="Genomic_DNA"/>
</dbReference>
<evidence type="ECO:0008006" key="3">
    <source>
        <dbReference type="Google" id="ProtNLM"/>
    </source>
</evidence>